<dbReference type="PANTHER" id="PTHR33334">
    <property type="entry name" value="PROTEIN LNK1"/>
    <property type="match status" value="1"/>
</dbReference>
<reference evidence="2" key="1">
    <citation type="submission" date="2018-02" db="EMBL/GenBank/DDBJ databases">
        <title>Rhizophora mucronata_Transcriptome.</title>
        <authorList>
            <person name="Meera S.P."/>
            <person name="Sreeshan A."/>
            <person name="Augustine A."/>
        </authorList>
    </citation>
    <scope>NUCLEOTIDE SEQUENCE</scope>
    <source>
        <tissue evidence="2">Leaf</tissue>
    </source>
</reference>
<dbReference type="GO" id="GO:0006355">
    <property type="term" value="P:regulation of DNA-templated transcription"/>
    <property type="evidence" value="ECO:0007669"/>
    <property type="project" value="InterPro"/>
</dbReference>
<dbReference type="EMBL" id="GGEC01024263">
    <property type="protein sequence ID" value="MBX04747.1"/>
    <property type="molecule type" value="Transcribed_RNA"/>
</dbReference>
<dbReference type="PANTHER" id="PTHR33334:SF8">
    <property type="entry name" value="PROTEIN LNK1"/>
    <property type="match status" value="1"/>
</dbReference>
<organism evidence="2">
    <name type="scientific">Rhizophora mucronata</name>
    <name type="common">Asiatic mangrove</name>
    <dbReference type="NCBI Taxonomy" id="61149"/>
    <lineage>
        <taxon>Eukaryota</taxon>
        <taxon>Viridiplantae</taxon>
        <taxon>Streptophyta</taxon>
        <taxon>Embryophyta</taxon>
        <taxon>Tracheophyta</taxon>
        <taxon>Spermatophyta</taxon>
        <taxon>Magnoliopsida</taxon>
        <taxon>eudicotyledons</taxon>
        <taxon>Gunneridae</taxon>
        <taxon>Pentapetalae</taxon>
        <taxon>rosids</taxon>
        <taxon>fabids</taxon>
        <taxon>Malpighiales</taxon>
        <taxon>Rhizophoraceae</taxon>
        <taxon>Rhizophora</taxon>
    </lineage>
</organism>
<sequence>MPKKMLCVANHSSLQMLSDFLPFASSPEDKNANSETQKKRKEKKTTCWIQKHKLGARFHNNHDFMPLLFLQWWIENLGQMSSFCLYELADNVWDEFSESEDHIVPHPSTKDGDQVLVVADHHKKSRLEAATVDSNTYYANKHGMQSNEETSVPIITKQDKMLQKDLLSHIPDGAFTASCESDPLKETMIASDETELLGEYLKSKNNNPVGSKFCDDDPVLGGKHCAVANDLFHYPLSHISQTENDLSFFDNGHQDKGGSDLLYYAWDNDISNFGDVDHMFRNCDATFGLESFSNADDIWFSSSHSIEGSDDALKMNSKISSSEASVLKSLEEHHDVSDLSSGHMSVGDSDKKSLFMGDKISLRVVGAVDHSSGQSPLLNSSDTKSNNWQRKQTRRQNQSAGKRRDRNMENGNQEVKQNVEPRSLNYLQTHIPYMRVDHCPSDQISACLTQSSTKSECNGHPSPIKECSYASNQIQSLESFQSPMFEASPAVDDKKENQLLWKELRPSFARNFEHTNIASPMAFNDPVLVQKQGFQSENEIEGHSEIGGVKTGMQGELNSSNAQESSFTRSVLNDISLETTSFHQLQHVVEQLDIRTKLCIRDSLYRLARSAEQRHNCTNTNGGKRDGKDTSGAMMAEETNKSSGFMDVETDTNPIDRSIAHLLFHRPSDPSVMSTSSALSPKSHVLLHGSINGSRAMVKDQVRTGETAVSADKSFVNQQ</sequence>
<evidence type="ECO:0008006" key="3">
    <source>
        <dbReference type="Google" id="ProtNLM"/>
    </source>
</evidence>
<protein>
    <recommendedName>
        <fullName evidence="3">Protein LNK1</fullName>
    </recommendedName>
</protein>
<name>A0A2P2KGD0_RHIMU</name>
<feature type="region of interest" description="Disordered" evidence="1">
    <location>
        <begin position="370"/>
        <end position="420"/>
    </location>
</feature>
<feature type="compositionally biased region" description="Polar residues" evidence="1">
    <location>
        <begin position="371"/>
        <end position="400"/>
    </location>
</feature>
<dbReference type="InterPro" id="IPR039928">
    <property type="entry name" value="LNK"/>
</dbReference>
<evidence type="ECO:0000256" key="1">
    <source>
        <dbReference type="SAM" id="MobiDB-lite"/>
    </source>
</evidence>
<accession>A0A2P2KGD0</accession>
<dbReference type="AlphaFoldDB" id="A0A2P2KGD0"/>
<evidence type="ECO:0000313" key="2">
    <source>
        <dbReference type="EMBL" id="MBX04747.1"/>
    </source>
</evidence>
<dbReference type="GO" id="GO:0007623">
    <property type="term" value="P:circadian rhythm"/>
    <property type="evidence" value="ECO:0007669"/>
    <property type="project" value="InterPro"/>
</dbReference>
<proteinExistence type="predicted"/>